<dbReference type="KEGG" id="eiv:EIN_222080"/>
<dbReference type="OrthoDB" id="25860at2759"/>
<evidence type="ECO:0000313" key="1">
    <source>
        <dbReference type="EMBL" id="ELP88075.1"/>
    </source>
</evidence>
<gene>
    <name evidence="1" type="ORF">EIN_222080</name>
</gene>
<organism evidence="1 2">
    <name type="scientific">Entamoeba invadens IP1</name>
    <dbReference type="NCBI Taxonomy" id="370355"/>
    <lineage>
        <taxon>Eukaryota</taxon>
        <taxon>Amoebozoa</taxon>
        <taxon>Evosea</taxon>
        <taxon>Archamoebae</taxon>
        <taxon>Mastigamoebida</taxon>
        <taxon>Entamoebidae</taxon>
        <taxon>Entamoeba</taxon>
    </lineage>
</organism>
<sequence>MSIDSILDIRTVPENTAFRVVVKVKPEVAVDTNYKLVCCATKRHYAQYSAIFYFSTIDTCDSLNKLLPSGLYDFHILDEDYKEDNDFKPIVGYVIGTTYPIEVCYQKPDLLLHFSQPAPDGLVYGIFQTTENESKEKYLIGMQAFESVGEGVLDRYITIDRKAYIKHRQYEVRLFHSDFKLKWNWLNLLGDEAYIVCGLSNPFVI</sequence>
<keyword evidence="2" id="KW-1185">Reference proteome</keyword>
<reference evidence="1 2" key="1">
    <citation type="submission" date="2012-10" db="EMBL/GenBank/DDBJ databases">
        <authorList>
            <person name="Zafar N."/>
            <person name="Inman J."/>
            <person name="Hall N."/>
            <person name="Lorenzi H."/>
            <person name="Caler E."/>
        </authorList>
    </citation>
    <scope>NUCLEOTIDE SEQUENCE [LARGE SCALE GENOMIC DNA]</scope>
    <source>
        <strain evidence="1 2">IP1</strain>
    </source>
</reference>
<dbReference type="EMBL" id="KB206756">
    <property type="protein sequence ID" value="ELP88075.1"/>
    <property type="molecule type" value="Genomic_DNA"/>
</dbReference>
<dbReference type="AlphaFoldDB" id="A0A0A1U5G1"/>
<accession>A0A0A1U5G1</accession>
<dbReference type="Proteomes" id="UP000014680">
    <property type="component" value="Unassembled WGS sequence"/>
</dbReference>
<dbReference type="GeneID" id="14887376"/>
<evidence type="ECO:0000313" key="2">
    <source>
        <dbReference type="Proteomes" id="UP000014680"/>
    </source>
</evidence>
<dbReference type="VEuPathDB" id="AmoebaDB:EIN_222080"/>
<protein>
    <submittedName>
        <fullName evidence="1">Uncharacterized protein</fullName>
    </submittedName>
</protein>
<proteinExistence type="predicted"/>
<dbReference type="OMA" id="KLVCCAT"/>
<name>A0A0A1U5G1_ENTIV</name>
<dbReference type="RefSeq" id="XP_004254846.1">
    <property type="nucleotide sequence ID" value="XM_004254798.1"/>
</dbReference>